<feature type="chain" id="PRO_5020409349" evidence="1">
    <location>
        <begin position="22"/>
        <end position="236"/>
    </location>
</feature>
<feature type="signal peptide" evidence="1">
    <location>
        <begin position="1"/>
        <end position="21"/>
    </location>
</feature>
<evidence type="ECO:0000313" key="2">
    <source>
        <dbReference type="EMBL" id="TDE46763.1"/>
    </source>
</evidence>
<organism evidence="2 3">
    <name type="scientific">Flavobacterium rhamnosiphilum</name>
    <dbReference type="NCBI Taxonomy" id="2541724"/>
    <lineage>
        <taxon>Bacteria</taxon>
        <taxon>Pseudomonadati</taxon>
        <taxon>Bacteroidota</taxon>
        <taxon>Flavobacteriia</taxon>
        <taxon>Flavobacteriales</taxon>
        <taxon>Flavobacteriaceae</taxon>
        <taxon>Flavobacterium</taxon>
    </lineage>
</organism>
<evidence type="ECO:0000256" key="1">
    <source>
        <dbReference type="SAM" id="SignalP"/>
    </source>
</evidence>
<sequence>MSKIKSSILGLCALLSATVFIACSNEDSQVEKKIDLSNNVLKLEKKQKISAKTKKLDLSNKVLKLDEIKKISVELKKYQQRIAFGRLEGSFPEEEEEEEIQELLEPLTTNGEEIHNETINFLKDSGEFYYLTPEEQNEIINFDESQLAELSFVMSLAYSMDMENADDSMMKMDPRIRNCVSTALGIGAVRDLIMNTAALGVAETTIVAIKLIGRRYIGWIGVAWMVMDFTDCMNSF</sequence>
<keyword evidence="1" id="KW-0732">Signal</keyword>
<comment type="caution">
    <text evidence="2">The sequence shown here is derived from an EMBL/GenBank/DDBJ whole genome shotgun (WGS) entry which is preliminary data.</text>
</comment>
<dbReference type="AlphaFoldDB" id="A0A4R5FC94"/>
<dbReference type="EMBL" id="SMLG01000001">
    <property type="protein sequence ID" value="TDE46763.1"/>
    <property type="molecule type" value="Genomic_DNA"/>
</dbReference>
<dbReference type="PROSITE" id="PS51257">
    <property type="entry name" value="PROKAR_LIPOPROTEIN"/>
    <property type="match status" value="1"/>
</dbReference>
<reference evidence="2 3" key="1">
    <citation type="submission" date="2019-03" db="EMBL/GenBank/DDBJ databases">
        <title>Novel species of Flavobacterium.</title>
        <authorList>
            <person name="Liu Q."/>
            <person name="Xin Y.-H."/>
        </authorList>
    </citation>
    <scope>NUCLEOTIDE SEQUENCE [LARGE SCALE GENOMIC DNA]</scope>
    <source>
        <strain evidence="2 3">LB3P52</strain>
    </source>
</reference>
<dbReference type="OrthoDB" id="1453662at2"/>
<dbReference type="Proteomes" id="UP000294814">
    <property type="component" value="Unassembled WGS sequence"/>
</dbReference>
<dbReference type="RefSeq" id="WP_131914710.1">
    <property type="nucleotide sequence ID" value="NZ_SMLG01000001.1"/>
</dbReference>
<accession>A0A4R5FC94</accession>
<name>A0A4R5FC94_9FLAO</name>
<gene>
    <name evidence="2" type="ORF">E0I26_01385</name>
</gene>
<protein>
    <submittedName>
        <fullName evidence="2">Uncharacterized protein</fullName>
    </submittedName>
</protein>
<keyword evidence="3" id="KW-1185">Reference proteome</keyword>
<proteinExistence type="predicted"/>
<evidence type="ECO:0000313" key="3">
    <source>
        <dbReference type="Proteomes" id="UP000294814"/>
    </source>
</evidence>